<dbReference type="OrthoDB" id="7005073at2"/>
<feature type="transmembrane region" description="Helical" evidence="1">
    <location>
        <begin position="61"/>
        <end position="83"/>
    </location>
</feature>
<evidence type="ECO:0000313" key="2">
    <source>
        <dbReference type="EMBL" id="ANF26014.1"/>
    </source>
</evidence>
<dbReference type="RefSeq" id="WP_064481587.1">
    <property type="nucleotide sequence ID" value="NZ_CP015641.1"/>
</dbReference>
<evidence type="ECO:0000313" key="3">
    <source>
        <dbReference type="Proteomes" id="UP000077787"/>
    </source>
</evidence>
<name>A0A172WRA5_STUST</name>
<feature type="transmembrane region" description="Helical" evidence="1">
    <location>
        <begin position="6"/>
        <end position="23"/>
    </location>
</feature>
<keyword evidence="1" id="KW-0812">Transmembrane</keyword>
<sequence length="97" mass="10909">MTPELQAVMVFASAFFQVFLLGLNSKLLRDDKIPAGFVVSWLITLAQFAYIWSVAHSQIDTAPFLLISGLGGSLGITFAQYFYRWYDRKFHRKGAAA</sequence>
<gene>
    <name evidence="2" type="ORF">PS273GM_13110</name>
</gene>
<dbReference type="AlphaFoldDB" id="A0A172WRA5"/>
<evidence type="ECO:0000256" key="1">
    <source>
        <dbReference type="SAM" id="Phobius"/>
    </source>
</evidence>
<accession>A0A172WRA5</accession>
<organism evidence="2 3">
    <name type="scientific">Stutzerimonas stutzeri</name>
    <name type="common">Pseudomonas stutzeri</name>
    <dbReference type="NCBI Taxonomy" id="316"/>
    <lineage>
        <taxon>Bacteria</taxon>
        <taxon>Pseudomonadati</taxon>
        <taxon>Pseudomonadota</taxon>
        <taxon>Gammaproteobacteria</taxon>
        <taxon>Pseudomonadales</taxon>
        <taxon>Pseudomonadaceae</taxon>
        <taxon>Stutzerimonas</taxon>
    </lineage>
</organism>
<proteinExistence type="predicted"/>
<dbReference type="EMBL" id="CP015641">
    <property type="protein sequence ID" value="ANF26014.1"/>
    <property type="molecule type" value="Genomic_DNA"/>
</dbReference>
<feature type="transmembrane region" description="Helical" evidence="1">
    <location>
        <begin position="35"/>
        <end position="55"/>
    </location>
</feature>
<protein>
    <submittedName>
        <fullName evidence="2">Uncharacterized protein</fullName>
    </submittedName>
</protein>
<keyword evidence="1" id="KW-1133">Transmembrane helix</keyword>
<dbReference type="Proteomes" id="UP000077787">
    <property type="component" value="Chromosome"/>
</dbReference>
<keyword evidence="1" id="KW-0472">Membrane</keyword>
<reference evidence="2 3" key="1">
    <citation type="submission" date="2016-05" db="EMBL/GenBank/DDBJ databases">
        <title>Genome sequence of Pseudomonas stutzeri 273 and identification of the exopolysaccharide biosynthesis locus.</title>
        <authorList>
            <person name="Wu S."/>
            <person name="Sun C."/>
        </authorList>
    </citation>
    <scope>NUCLEOTIDE SEQUENCE [LARGE SCALE GENOMIC DNA]</scope>
    <source>
        <strain evidence="2 3">273</strain>
    </source>
</reference>